<comment type="caution">
    <text evidence="4">The sequence shown here is derived from an EMBL/GenBank/DDBJ whole genome shotgun (WGS) entry which is preliminary data.</text>
</comment>
<evidence type="ECO:0000313" key="5">
    <source>
        <dbReference type="Proteomes" id="UP000533469"/>
    </source>
</evidence>
<evidence type="ECO:0000259" key="3">
    <source>
        <dbReference type="Pfam" id="PF05239"/>
    </source>
</evidence>
<dbReference type="Pfam" id="PF05239">
    <property type="entry name" value="PRC"/>
    <property type="match status" value="1"/>
</dbReference>
<dbReference type="Proteomes" id="UP000533469">
    <property type="component" value="Unassembled WGS sequence"/>
</dbReference>
<feature type="region of interest" description="Disordered" evidence="1">
    <location>
        <begin position="173"/>
        <end position="192"/>
    </location>
</feature>
<evidence type="ECO:0000256" key="1">
    <source>
        <dbReference type="SAM" id="MobiDB-lite"/>
    </source>
</evidence>
<proteinExistence type="predicted"/>
<evidence type="ECO:0000256" key="2">
    <source>
        <dbReference type="SAM" id="SignalP"/>
    </source>
</evidence>
<organism evidence="4 5">
    <name type="scientific">Ancylobacter tetraedralis</name>
    <dbReference type="NCBI Taxonomy" id="217068"/>
    <lineage>
        <taxon>Bacteria</taxon>
        <taxon>Pseudomonadati</taxon>
        <taxon>Pseudomonadota</taxon>
        <taxon>Alphaproteobacteria</taxon>
        <taxon>Hyphomicrobiales</taxon>
        <taxon>Xanthobacteraceae</taxon>
        <taxon>Ancylobacter</taxon>
    </lineage>
</organism>
<feature type="compositionally biased region" description="Basic and acidic residues" evidence="1">
    <location>
        <begin position="174"/>
        <end position="183"/>
    </location>
</feature>
<dbReference type="PANTHER" id="PTHR36505">
    <property type="entry name" value="BLR1072 PROTEIN"/>
    <property type="match status" value="1"/>
</dbReference>
<feature type="compositionally biased region" description="Low complexity" evidence="1">
    <location>
        <begin position="62"/>
        <end position="79"/>
    </location>
</feature>
<dbReference type="PANTHER" id="PTHR36505:SF1">
    <property type="entry name" value="BLR1072 PROTEIN"/>
    <property type="match status" value="1"/>
</dbReference>
<reference evidence="4 5" key="1">
    <citation type="submission" date="2020-08" db="EMBL/GenBank/DDBJ databases">
        <title>Genomic Encyclopedia of Type Strains, Phase IV (KMG-IV): sequencing the most valuable type-strain genomes for metagenomic binning, comparative biology and taxonomic classification.</title>
        <authorList>
            <person name="Goeker M."/>
        </authorList>
    </citation>
    <scope>NUCLEOTIDE SEQUENCE [LARGE SCALE GENOMIC DNA]</scope>
    <source>
        <strain evidence="4 5">DSM 5895</strain>
    </source>
</reference>
<evidence type="ECO:0000313" key="4">
    <source>
        <dbReference type="EMBL" id="MBB3773102.1"/>
    </source>
</evidence>
<keyword evidence="5" id="KW-1185">Reference proteome</keyword>
<protein>
    <recommendedName>
        <fullName evidence="3">PRC-barrel domain-containing protein</fullName>
    </recommendedName>
</protein>
<feature type="region of interest" description="Disordered" evidence="1">
    <location>
        <begin position="25"/>
        <end position="80"/>
    </location>
</feature>
<gene>
    <name evidence="4" type="ORF">FHS55_003733</name>
</gene>
<dbReference type="AlphaFoldDB" id="A0A839ZER6"/>
<keyword evidence="2" id="KW-0732">Signal</keyword>
<dbReference type="InterPro" id="IPR011033">
    <property type="entry name" value="PRC_barrel-like_sf"/>
</dbReference>
<feature type="domain" description="PRC-barrel" evidence="3">
    <location>
        <begin position="92"/>
        <end position="164"/>
    </location>
</feature>
<sequence>MPNKLATLTAVAALSLAPAMALAQTPAPATTQPPAASPIAPDAGVPQAPASEMPNGTATGSPAPGVNATATPTTVPATPKFVSAQSSGQWLGSDLIGTDVVTSTDEKLGSISDLVVERDGTIAAAVIDVGGFLGIGAKPVAVSFVSLTPAPTDTGTKIVVALTKEELNAAPEFKTLEKARSETSDATTPKTN</sequence>
<feature type="compositionally biased region" description="Low complexity" evidence="1">
    <location>
        <begin position="25"/>
        <end position="41"/>
    </location>
</feature>
<feature type="signal peptide" evidence="2">
    <location>
        <begin position="1"/>
        <end position="23"/>
    </location>
</feature>
<dbReference type="EMBL" id="JACICD010000008">
    <property type="protein sequence ID" value="MBB3773102.1"/>
    <property type="molecule type" value="Genomic_DNA"/>
</dbReference>
<dbReference type="InterPro" id="IPR027275">
    <property type="entry name" value="PRC-brl_dom"/>
</dbReference>
<feature type="chain" id="PRO_5032365303" description="PRC-barrel domain-containing protein" evidence="2">
    <location>
        <begin position="24"/>
        <end position="192"/>
    </location>
</feature>
<name>A0A839ZER6_9HYPH</name>
<dbReference type="Gene3D" id="2.30.30.240">
    <property type="entry name" value="PRC-barrel domain"/>
    <property type="match status" value="1"/>
</dbReference>
<accession>A0A839ZER6</accession>
<dbReference type="RefSeq" id="WP_183191258.1">
    <property type="nucleotide sequence ID" value="NZ_JACICD010000008.1"/>
</dbReference>
<dbReference type="SUPFAM" id="SSF50346">
    <property type="entry name" value="PRC-barrel domain"/>
    <property type="match status" value="1"/>
</dbReference>